<proteinExistence type="predicted"/>
<protein>
    <submittedName>
        <fullName evidence="1">Uncharacterized protein</fullName>
    </submittedName>
</protein>
<comment type="caution">
    <text evidence="1">The sequence shown here is derived from an EMBL/GenBank/DDBJ whole genome shotgun (WGS) entry which is preliminary data.</text>
</comment>
<evidence type="ECO:0000313" key="1">
    <source>
        <dbReference type="EMBL" id="KAK0495619.1"/>
    </source>
</evidence>
<gene>
    <name evidence="1" type="ORF">EDD18DRAFT_1354115</name>
</gene>
<accession>A0AA39Q5K2</accession>
<dbReference type="EMBL" id="JAUEPU010000017">
    <property type="protein sequence ID" value="KAK0495619.1"/>
    <property type="molecule type" value="Genomic_DNA"/>
</dbReference>
<organism evidence="1 2">
    <name type="scientific">Armillaria luteobubalina</name>
    <dbReference type="NCBI Taxonomy" id="153913"/>
    <lineage>
        <taxon>Eukaryota</taxon>
        <taxon>Fungi</taxon>
        <taxon>Dikarya</taxon>
        <taxon>Basidiomycota</taxon>
        <taxon>Agaricomycotina</taxon>
        <taxon>Agaricomycetes</taxon>
        <taxon>Agaricomycetidae</taxon>
        <taxon>Agaricales</taxon>
        <taxon>Marasmiineae</taxon>
        <taxon>Physalacriaceae</taxon>
        <taxon>Armillaria</taxon>
    </lineage>
</organism>
<evidence type="ECO:0000313" key="2">
    <source>
        <dbReference type="Proteomes" id="UP001175228"/>
    </source>
</evidence>
<dbReference type="Proteomes" id="UP001175228">
    <property type="component" value="Unassembled WGS sequence"/>
</dbReference>
<sequence length="126" mass="13549">MALSHIKENHDTSAVLTVAHKFPPAHHFFIKMGYLAGEDHKKEIDTAVQAQAGSVNSTDGALVPSADGVMEDVPGIAHIEEVCKLAPDSEVKILPAEEPVQVDLLKRKSSIASLLSSLQVKCQQQD</sequence>
<dbReference type="AlphaFoldDB" id="A0AA39Q5K2"/>
<reference evidence="1" key="1">
    <citation type="submission" date="2023-06" db="EMBL/GenBank/DDBJ databases">
        <authorList>
            <consortium name="Lawrence Berkeley National Laboratory"/>
            <person name="Ahrendt S."/>
            <person name="Sahu N."/>
            <person name="Indic B."/>
            <person name="Wong-Bajracharya J."/>
            <person name="Merenyi Z."/>
            <person name="Ke H.-M."/>
            <person name="Monk M."/>
            <person name="Kocsube S."/>
            <person name="Drula E."/>
            <person name="Lipzen A."/>
            <person name="Balint B."/>
            <person name="Henrissat B."/>
            <person name="Andreopoulos B."/>
            <person name="Martin F.M."/>
            <person name="Harder C.B."/>
            <person name="Rigling D."/>
            <person name="Ford K.L."/>
            <person name="Foster G.D."/>
            <person name="Pangilinan J."/>
            <person name="Papanicolaou A."/>
            <person name="Barry K."/>
            <person name="LaButti K."/>
            <person name="Viragh M."/>
            <person name="Koriabine M."/>
            <person name="Yan M."/>
            <person name="Riley R."/>
            <person name="Champramary S."/>
            <person name="Plett K.L."/>
            <person name="Tsai I.J."/>
            <person name="Slot J."/>
            <person name="Sipos G."/>
            <person name="Plett J."/>
            <person name="Nagy L.G."/>
            <person name="Grigoriev I.V."/>
        </authorList>
    </citation>
    <scope>NUCLEOTIDE SEQUENCE</scope>
    <source>
        <strain evidence="1">HWK02</strain>
    </source>
</reference>
<keyword evidence="2" id="KW-1185">Reference proteome</keyword>
<name>A0AA39Q5K2_9AGAR</name>